<evidence type="ECO:0000259" key="3">
    <source>
        <dbReference type="Pfam" id="PF20597"/>
    </source>
</evidence>
<keyword evidence="5" id="KW-1185">Reference proteome</keyword>
<dbReference type="InterPro" id="IPR026588">
    <property type="entry name" value="Choice_anch_A"/>
</dbReference>
<dbReference type="EMBL" id="JACHKA010000001">
    <property type="protein sequence ID" value="MBB5986052.1"/>
    <property type="molecule type" value="Genomic_DNA"/>
</dbReference>
<dbReference type="Pfam" id="PF07589">
    <property type="entry name" value="PEP-CTERM"/>
    <property type="match status" value="1"/>
</dbReference>
<feature type="chain" id="PRO_5047444850" evidence="1">
    <location>
        <begin position="24"/>
        <end position="401"/>
    </location>
</feature>
<feature type="domain" description="Ice-binding protein C-terminal" evidence="2">
    <location>
        <begin position="370"/>
        <end position="394"/>
    </location>
</feature>
<keyword evidence="1" id="KW-0732">Signal</keyword>
<dbReference type="Pfam" id="PF20597">
    <property type="entry name" value="pAdhesive_15"/>
    <property type="match status" value="1"/>
</dbReference>
<accession>A0ABR6NFJ8</accession>
<organism evidence="4 5">
    <name type="scientific">Sphingobium lignivorans</name>
    <dbReference type="NCBI Taxonomy" id="2735886"/>
    <lineage>
        <taxon>Bacteria</taxon>
        <taxon>Pseudomonadati</taxon>
        <taxon>Pseudomonadota</taxon>
        <taxon>Alphaproteobacteria</taxon>
        <taxon>Sphingomonadales</taxon>
        <taxon>Sphingomonadaceae</taxon>
        <taxon>Sphingobium</taxon>
    </lineage>
</organism>
<proteinExistence type="predicted"/>
<evidence type="ECO:0000256" key="1">
    <source>
        <dbReference type="SAM" id="SignalP"/>
    </source>
</evidence>
<protein>
    <submittedName>
        <fullName evidence="4">Choice-of-anchor A domain-containing protein</fullName>
    </submittedName>
</protein>
<dbReference type="NCBIfam" id="NF035944">
    <property type="entry name" value="PEPxxWA-CTERM"/>
    <property type="match status" value="1"/>
</dbReference>
<feature type="domain" description="Choice-of-anchor A" evidence="3">
    <location>
        <begin position="123"/>
        <end position="358"/>
    </location>
</feature>
<dbReference type="NCBIfam" id="TIGR04215">
    <property type="entry name" value="choice_anch_A"/>
    <property type="match status" value="1"/>
</dbReference>
<dbReference type="RefSeq" id="WP_184156997.1">
    <property type="nucleotide sequence ID" value="NZ_JACHKA010000001.1"/>
</dbReference>
<dbReference type="NCBIfam" id="TIGR02595">
    <property type="entry name" value="PEP_CTERM"/>
    <property type="match status" value="1"/>
</dbReference>
<sequence>MRRSFKAIAMAMLAATLGSPALAAGDAAAGLEAFSQYNLITLGDWTTNSHVDGKVLVGGNAKGGNGVVGAGGGGGSNTPVETPTIVIRGDNLLSGLTINNGSNGGSPLATGPSAVIGGNSTSGTLTLNGSKQTLVVGGNFSTTNMNVTTGDTISVGRNVNASIAANNAPSVRIGGTYNGNANSGHPLIQASQGIDFNASDVAAHTGIFTTLGADLAALSSSLASVSVPSNPSSYSIAGNLLTLTGVAGDNGFSVISLTAAELNSIGQIKYDFAGVGADPIVINVDGSAAVNLNANFLGGAMTFAQQVVWNFLGEEVTFSGSQFVGSVLAPNAHLTLASNNIDGNVAVGSFTQYGEVHNYGFNGSFPPPPAVPEPATWAMLLAGFGLVGSAMRGKKARAALA</sequence>
<evidence type="ECO:0000313" key="4">
    <source>
        <dbReference type="EMBL" id="MBB5986052.1"/>
    </source>
</evidence>
<name>A0ABR6NFJ8_9SPHN</name>
<evidence type="ECO:0000313" key="5">
    <source>
        <dbReference type="Proteomes" id="UP001138540"/>
    </source>
</evidence>
<reference evidence="4 5" key="1">
    <citation type="submission" date="2020-08" db="EMBL/GenBank/DDBJ databases">
        <title>Exploring microbial biodiversity for novel pathways involved in the catabolism of aromatic compounds derived from lignin.</title>
        <authorList>
            <person name="Elkins J."/>
        </authorList>
    </citation>
    <scope>NUCLEOTIDE SEQUENCE [LARGE SCALE GENOMIC DNA]</scope>
    <source>
        <strain evidence="4 5">B1D3A</strain>
    </source>
</reference>
<feature type="signal peptide" evidence="1">
    <location>
        <begin position="1"/>
        <end position="23"/>
    </location>
</feature>
<comment type="caution">
    <text evidence="4">The sequence shown here is derived from an EMBL/GenBank/DDBJ whole genome shotgun (WGS) entry which is preliminary data.</text>
</comment>
<gene>
    <name evidence="4" type="ORF">HNP60_002026</name>
</gene>
<dbReference type="InterPro" id="IPR013424">
    <property type="entry name" value="Ice-binding_C"/>
</dbReference>
<dbReference type="Proteomes" id="UP001138540">
    <property type="component" value="Unassembled WGS sequence"/>
</dbReference>
<evidence type="ECO:0000259" key="2">
    <source>
        <dbReference type="Pfam" id="PF07589"/>
    </source>
</evidence>